<evidence type="ECO:0000256" key="10">
    <source>
        <dbReference type="ARBA" id="ARBA00023264"/>
    </source>
</evidence>
<keyword evidence="8 12" id="KW-0472">Membrane</keyword>
<keyword evidence="9" id="KW-0594">Phospholipid biosynthesis</keyword>
<keyword evidence="4 11" id="KW-0808">Transferase</keyword>
<evidence type="ECO:0000256" key="5">
    <source>
        <dbReference type="ARBA" id="ARBA00022692"/>
    </source>
</evidence>
<evidence type="ECO:0000256" key="8">
    <source>
        <dbReference type="ARBA" id="ARBA00023136"/>
    </source>
</evidence>
<accession>A0ABP7SQT5</accession>
<dbReference type="InterPro" id="IPR000462">
    <property type="entry name" value="CDP-OH_P_trans"/>
</dbReference>
<feature type="transmembrane region" description="Helical" evidence="12">
    <location>
        <begin position="112"/>
        <end position="131"/>
    </location>
</feature>
<evidence type="ECO:0000256" key="11">
    <source>
        <dbReference type="RuleBase" id="RU003750"/>
    </source>
</evidence>
<evidence type="ECO:0000256" key="9">
    <source>
        <dbReference type="ARBA" id="ARBA00023209"/>
    </source>
</evidence>
<dbReference type="InterPro" id="IPR048254">
    <property type="entry name" value="CDP_ALCOHOL_P_TRANSF_CS"/>
</dbReference>
<keyword evidence="10" id="KW-1208">Phospholipid metabolism</keyword>
<dbReference type="PANTHER" id="PTHR14269">
    <property type="entry name" value="CDP-DIACYLGLYCEROL--GLYCEROL-3-PHOSPHATE 3-PHOSPHATIDYLTRANSFERASE-RELATED"/>
    <property type="match status" value="1"/>
</dbReference>
<keyword evidence="14" id="KW-1185">Reference proteome</keyword>
<dbReference type="EMBL" id="BAAAZE010000005">
    <property type="protein sequence ID" value="GAA4015250.1"/>
    <property type="molecule type" value="Genomic_DNA"/>
</dbReference>
<comment type="subcellular location">
    <subcellularLocation>
        <location evidence="1">Membrane</location>
        <topology evidence="1">Multi-pass membrane protein</topology>
    </subcellularLocation>
</comment>
<keyword evidence="5 12" id="KW-0812">Transmembrane</keyword>
<reference evidence="14" key="1">
    <citation type="journal article" date="2019" name="Int. J. Syst. Evol. Microbiol.">
        <title>The Global Catalogue of Microorganisms (GCM) 10K type strain sequencing project: providing services to taxonomists for standard genome sequencing and annotation.</title>
        <authorList>
            <consortium name="The Broad Institute Genomics Platform"/>
            <consortium name="The Broad Institute Genome Sequencing Center for Infectious Disease"/>
            <person name="Wu L."/>
            <person name="Ma J."/>
        </authorList>
    </citation>
    <scope>NUCLEOTIDE SEQUENCE [LARGE SCALE GENOMIC DNA]</scope>
    <source>
        <strain evidence="14">JCM 16673</strain>
    </source>
</reference>
<comment type="caution">
    <text evidence="13">The sequence shown here is derived from an EMBL/GenBank/DDBJ whole genome shotgun (WGS) entry which is preliminary data.</text>
</comment>
<proteinExistence type="inferred from homology"/>
<keyword evidence="6 12" id="KW-1133">Transmembrane helix</keyword>
<evidence type="ECO:0000313" key="14">
    <source>
        <dbReference type="Proteomes" id="UP001501353"/>
    </source>
</evidence>
<protein>
    <submittedName>
        <fullName evidence="13">CDP-alcohol phosphatidyltransferase family protein</fullName>
    </submittedName>
</protein>
<gene>
    <name evidence="13" type="ORF">GCM10022212_07490</name>
</gene>
<evidence type="ECO:0000256" key="7">
    <source>
        <dbReference type="ARBA" id="ARBA00023098"/>
    </source>
</evidence>
<evidence type="ECO:0000256" key="4">
    <source>
        <dbReference type="ARBA" id="ARBA00022679"/>
    </source>
</evidence>
<feature type="transmembrane region" description="Helical" evidence="12">
    <location>
        <begin position="20"/>
        <end position="43"/>
    </location>
</feature>
<dbReference type="RefSeq" id="WP_344761892.1">
    <property type="nucleotide sequence ID" value="NZ_BAAAZE010000005.1"/>
</dbReference>
<dbReference type="Gene3D" id="1.20.120.1760">
    <property type="match status" value="1"/>
</dbReference>
<evidence type="ECO:0000313" key="13">
    <source>
        <dbReference type="EMBL" id="GAA4015250.1"/>
    </source>
</evidence>
<feature type="transmembrane region" description="Helical" evidence="12">
    <location>
        <begin position="178"/>
        <end position="201"/>
    </location>
</feature>
<dbReference type="InterPro" id="IPR043130">
    <property type="entry name" value="CDP-OH_PTrfase_TM_dom"/>
</dbReference>
<feature type="transmembrane region" description="Helical" evidence="12">
    <location>
        <begin position="143"/>
        <end position="166"/>
    </location>
</feature>
<keyword evidence="3" id="KW-0444">Lipid biosynthesis</keyword>
<dbReference type="Pfam" id="PF01066">
    <property type="entry name" value="CDP-OH_P_transf"/>
    <property type="match status" value="1"/>
</dbReference>
<evidence type="ECO:0000256" key="2">
    <source>
        <dbReference type="ARBA" id="ARBA00010441"/>
    </source>
</evidence>
<evidence type="ECO:0000256" key="6">
    <source>
        <dbReference type="ARBA" id="ARBA00022989"/>
    </source>
</evidence>
<name>A0ABP7SQT5_9BURK</name>
<dbReference type="Proteomes" id="UP001501353">
    <property type="component" value="Unassembled WGS sequence"/>
</dbReference>
<evidence type="ECO:0000256" key="3">
    <source>
        <dbReference type="ARBA" id="ARBA00022516"/>
    </source>
</evidence>
<keyword evidence="7" id="KW-0443">Lipid metabolism</keyword>
<comment type="similarity">
    <text evidence="2 11">Belongs to the CDP-alcohol phosphatidyltransferase class-I family.</text>
</comment>
<sequence>MTEPQSKRKHFSMLREFHLADFFTLGNAACGVAAVLLAMSFMASQSLVHFYWAAAMAPAAFIFDVLDGRIARSRQQHSALGRELDSLADVISFGLAPATLAFAAGMRGGLDALVLIYFVCCGVSRLARYNVTAEALSEGADKVRYFEGTPIPTSVLITAVLTWIAWQGRIGAELMGGVWNAGAWALHPLALLFVLSGTLMISKTVRIPKL</sequence>
<organism evidence="13 14">
    <name type="scientific">Actimicrobium antarcticum</name>
    <dbReference type="NCBI Taxonomy" id="1051899"/>
    <lineage>
        <taxon>Bacteria</taxon>
        <taxon>Pseudomonadati</taxon>
        <taxon>Pseudomonadota</taxon>
        <taxon>Betaproteobacteria</taxon>
        <taxon>Burkholderiales</taxon>
        <taxon>Oxalobacteraceae</taxon>
        <taxon>Actimicrobium</taxon>
    </lineage>
</organism>
<dbReference type="PROSITE" id="PS00379">
    <property type="entry name" value="CDP_ALCOHOL_P_TRANSF"/>
    <property type="match status" value="1"/>
</dbReference>
<evidence type="ECO:0000256" key="1">
    <source>
        <dbReference type="ARBA" id="ARBA00004141"/>
    </source>
</evidence>
<dbReference type="InterPro" id="IPR050324">
    <property type="entry name" value="CDP-alcohol_PTase-I"/>
</dbReference>
<evidence type="ECO:0000256" key="12">
    <source>
        <dbReference type="SAM" id="Phobius"/>
    </source>
</evidence>
<dbReference type="PANTHER" id="PTHR14269:SF61">
    <property type="entry name" value="CDP-DIACYLGLYCEROL--SERINE O-PHOSPHATIDYLTRANSFERASE"/>
    <property type="match status" value="1"/>
</dbReference>